<dbReference type="Proteomes" id="UP000507245">
    <property type="component" value="Unassembled WGS sequence"/>
</dbReference>
<organism evidence="1 2">
    <name type="scientific">Prunus armeniaca</name>
    <name type="common">Apricot</name>
    <name type="synonym">Armeniaca vulgaris</name>
    <dbReference type="NCBI Taxonomy" id="36596"/>
    <lineage>
        <taxon>Eukaryota</taxon>
        <taxon>Viridiplantae</taxon>
        <taxon>Streptophyta</taxon>
        <taxon>Embryophyta</taxon>
        <taxon>Tracheophyta</taxon>
        <taxon>Spermatophyta</taxon>
        <taxon>Magnoliopsida</taxon>
        <taxon>eudicotyledons</taxon>
        <taxon>Gunneridae</taxon>
        <taxon>Pentapetalae</taxon>
        <taxon>rosids</taxon>
        <taxon>fabids</taxon>
        <taxon>Rosales</taxon>
        <taxon>Rosaceae</taxon>
        <taxon>Amygdaloideae</taxon>
        <taxon>Amygdaleae</taxon>
        <taxon>Prunus</taxon>
    </lineage>
</organism>
<sequence>MGDHKGKREVGRRDGGSGLVEWRGWAGYFGDRGDWKGKSGLMEVTDVELTWRGRKAKRVFSG</sequence>
<evidence type="ECO:0000313" key="1">
    <source>
        <dbReference type="EMBL" id="CAB4307344.1"/>
    </source>
</evidence>
<reference evidence="2" key="1">
    <citation type="journal article" date="2020" name="Genome Biol.">
        <title>Gamete binning: chromosome-level and haplotype-resolved genome assembly enabled by high-throughput single-cell sequencing of gamete genomes.</title>
        <authorList>
            <person name="Campoy J.A."/>
            <person name="Sun H."/>
            <person name="Goel M."/>
            <person name="Jiao W.-B."/>
            <person name="Folz-Donahue K."/>
            <person name="Wang N."/>
            <person name="Rubio M."/>
            <person name="Liu C."/>
            <person name="Kukat C."/>
            <person name="Ruiz D."/>
            <person name="Huettel B."/>
            <person name="Schneeberger K."/>
        </authorList>
    </citation>
    <scope>NUCLEOTIDE SEQUENCE [LARGE SCALE GENOMIC DNA]</scope>
    <source>
        <strain evidence="2">cv. Rojo Pasion</strain>
    </source>
</reference>
<evidence type="ECO:0000313" key="2">
    <source>
        <dbReference type="Proteomes" id="UP000507245"/>
    </source>
</evidence>
<gene>
    <name evidence="1" type="ORF">ORAREDHAP_LOCUS25943</name>
</gene>
<dbReference type="AlphaFoldDB" id="A0A6J5X8F2"/>
<name>A0A6J5X8F2_PRUAR</name>
<protein>
    <submittedName>
        <fullName evidence="1">Uncharacterized protein</fullName>
    </submittedName>
</protein>
<accession>A0A6J5X8F2</accession>
<keyword evidence="2" id="KW-1185">Reference proteome</keyword>
<proteinExistence type="predicted"/>
<dbReference type="EMBL" id="CAEKKB010000004">
    <property type="protein sequence ID" value="CAB4307344.1"/>
    <property type="molecule type" value="Genomic_DNA"/>
</dbReference>